<evidence type="ECO:0000256" key="1">
    <source>
        <dbReference type="SAM" id="Coils"/>
    </source>
</evidence>
<feature type="coiled-coil region" evidence="1">
    <location>
        <begin position="228"/>
        <end position="255"/>
    </location>
</feature>
<dbReference type="Proteomes" id="UP000032811">
    <property type="component" value="Chromosome 1"/>
</dbReference>
<evidence type="ECO:0000256" key="2">
    <source>
        <dbReference type="SAM" id="MobiDB-lite"/>
    </source>
</evidence>
<keyword evidence="4" id="KW-1185">Reference proteome</keyword>
<sequence length="396" mass="47290">MSKHIMFRGTYIFIGGITLSTKKKYKRDYIILEAKDMNFRYKDRVLPKAFAKVEVTDDKSLVALYVENLKYIREGYKVIAILEDYNISDLGNIVLSEQGKGEFTLNLDENSINIKAIALVSERSIPLIGFKGSKIDNYEEIIFTSDDYAEYEDIEDDEYVYEEVDYIEGEDSDEYEYEYEYLEYVDMDEDVSENENKEDEYEYEYESYEPTNNQSSQKSKINKSKQLNEETFRNNIKLNEEIEQIEEDINHKEVEQSTCRNLLMPRQIKKGLKMFKEVKPFVRDSIDNTRWWKIEITPMTMCGYTMPYLGYINTLNYTMYSDIVLQSYRYRHYLFGVQYDEYNKRKNYMYAIPGNKNEQPDQGHTGFNMYKPCDDRNDKLGYWICFVDSRTRKILK</sequence>
<dbReference type="EMBL" id="LN679998">
    <property type="protein sequence ID" value="CEJ72212.1"/>
    <property type="molecule type" value="Genomic_DNA"/>
</dbReference>
<gene>
    <name evidence="3" type="ORF">ATCC9714_01001</name>
</gene>
<evidence type="ECO:0008006" key="5">
    <source>
        <dbReference type="Google" id="ProtNLM"/>
    </source>
</evidence>
<protein>
    <recommendedName>
        <fullName evidence="5">Transmembrane protein</fullName>
    </recommendedName>
</protein>
<reference evidence="3 4" key="1">
    <citation type="submission" date="2014-11" db="EMBL/GenBank/DDBJ databases">
        <authorList>
            <person name="Aslett M.A."/>
            <person name="De Silva N."/>
        </authorList>
    </citation>
    <scope>NUCLEOTIDE SEQUENCE [LARGE SCALE GENOMIC DNA]</scope>
    <source>
        <strain evidence="3 4">ATCC9714</strain>
    </source>
</reference>
<name>A0ABM9RJR6_PARSO</name>
<proteinExistence type="predicted"/>
<evidence type="ECO:0000313" key="4">
    <source>
        <dbReference type="Proteomes" id="UP000032811"/>
    </source>
</evidence>
<organism evidence="3 4">
    <name type="scientific">Paraclostridium sordellii</name>
    <name type="common">Clostridium sordellii</name>
    <dbReference type="NCBI Taxonomy" id="1505"/>
    <lineage>
        <taxon>Bacteria</taxon>
        <taxon>Bacillati</taxon>
        <taxon>Bacillota</taxon>
        <taxon>Clostridia</taxon>
        <taxon>Peptostreptococcales</taxon>
        <taxon>Peptostreptococcaceae</taxon>
        <taxon>Paraclostridium</taxon>
    </lineage>
</organism>
<feature type="compositionally biased region" description="Low complexity" evidence="2">
    <location>
        <begin position="208"/>
        <end position="219"/>
    </location>
</feature>
<evidence type="ECO:0000313" key="3">
    <source>
        <dbReference type="EMBL" id="CEJ72212.1"/>
    </source>
</evidence>
<feature type="region of interest" description="Disordered" evidence="2">
    <location>
        <begin position="186"/>
        <end position="225"/>
    </location>
</feature>
<keyword evidence="1" id="KW-0175">Coiled coil</keyword>
<accession>A0ABM9RJR6</accession>
<feature type="compositionally biased region" description="Acidic residues" evidence="2">
    <location>
        <begin position="186"/>
        <end position="207"/>
    </location>
</feature>